<accession>A0A5C3PSJ6</accession>
<evidence type="ECO:0000256" key="1">
    <source>
        <dbReference type="SAM" id="MobiDB-lite"/>
    </source>
</evidence>
<dbReference type="Proteomes" id="UP000308197">
    <property type="component" value="Unassembled WGS sequence"/>
</dbReference>
<dbReference type="InParanoid" id="A0A5C3PSJ6"/>
<evidence type="ECO:0000313" key="3">
    <source>
        <dbReference type="Proteomes" id="UP000308197"/>
    </source>
</evidence>
<dbReference type="AlphaFoldDB" id="A0A5C3PSJ6"/>
<gene>
    <name evidence="2" type="ORF">K466DRAFT_659090</name>
</gene>
<organism evidence="2 3">
    <name type="scientific">Polyporus arcularius HHB13444</name>
    <dbReference type="NCBI Taxonomy" id="1314778"/>
    <lineage>
        <taxon>Eukaryota</taxon>
        <taxon>Fungi</taxon>
        <taxon>Dikarya</taxon>
        <taxon>Basidiomycota</taxon>
        <taxon>Agaricomycotina</taxon>
        <taxon>Agaricomycetes</taxon>
        <taxon>Polyporales</taxon>
        <taxon>Polyporaceae</taxon>
        <taxon>Polyporus</taxon>
    </lineage>
</organism>
<evidence type="ECO:0000313" key="2">
    <source>
        <dbReference type="EMBL" id="TFK92755.1"/>
    </source>
</evidence>
<name>A0A5C3PSJ6_9APHY</name>
<dbReference type="EMBL" id="ML210993">
    <property type="protein sequence ID" value="TFK92755.1"/>
    <property type="molecule type" value="Genomic_DNA"/>
</dbReference>
<reference evidence="2 3" key="1">
    <citation type="journal article" date="2019" name="Nat. Ecol. Evol.">
        <title>Megaphylogeny resolves global patterns of mushroom evolution.</title>
        <authorList>
            <person name="Varga T."/>
            <person name="Krizsan K."/>
            <person name="Foldi C."/>
            <person name="Dima B."/>
            <person name="Sanchez-Garcia M."/>
            <person name="Sanchez-Ramirez S."/>
            <person name="Szollosi G.J."/>
            <person name="Szarkandi J.G."/>
            <person name="Papp V."/>
            <person name="Albert L."/>
            <person name="Andreopoulos W."/>
            <person name="Angelini C."/>
            <person name="Antonin V."/>
            <person name="Barry K.W."/>
            <person name="Bougher N.L."/>
            <person name="Buchanan P."/>
            <person name="Buyck B."/>
            <person name="Bense V."/>
            <person name="Catcheside P."/>
            <person name="Chovatia M."/>
            <person name="Cooper J."/>
            <person name="Damon W."/>
            <person name="Desjardin D."/>
            <person name="Finy P."/>
            <person name="Geml J."/>
            <person name="Haridas S."/>
            <person name="Hughes K."/>
            <person name="Justo A."/>
            <person name="Karasinski D."/>
            <person name="Kautmanova I."/>
            <person name="Kiss B."/>
            <person name="Kocsube S."/>
            <person name="Kotiranta H."/>
            <person name="LaButti K.M."/>
            <person name="Lechner B.E."/>
            <person name="Liimatainen K."/>
            <person name="Lipzen A."/>
            <person name="Lukacs Z."/>
            <person name="Mihaltcheva S."/>
            <person name="Morgado L.N."/>
            <person name="Niskanen T."/>
            <person name="Noordeloos M.E."/>
            <person name="Ohm R.A."/>
            <person name="Ortiz-Santana B."/>
            <person name="Ovrebo C."/>
            <person name="Racz N."/>
            <person name="Riley R."/>
            <person name="Savchenko A."/>
            <person name="Shiryaev A."/>
            <person name="Soop K."/>
            <person name="Spirin V."/>
            <person name="Szebenyi C."/>
            <person name="Tomsovsky M."/>
            <person name="Tulloss R.E."/>
            <person name="Uehling J."/>
            <person name="Grigoriev I.V."/>
            <person name="Vagvolgyi C."/>
            <person name="Papp T."/>
            <person name="Martin F.M."/>
            <person name="Miettinen O."/>
            <person name="Hibbett D.S."/>
            <person name="Nagy L.G."/>
        </authorList>
    </citation>
    <scope>NUCLEOTIDE SEQUENCE [LARGE SCALE GENOMIC DNA]</scope>
    <source>
        <strain evidence="2 3">HHB13444</strain>
    </source>
</reference>
<feature type="region of interest" description="Disordered" evidence="1">
    <location>
        <begin position="286"/>
        <end position="310"/>
    </location>
</feature>
<keyword evidence="3" id="KW-1185">Reference proteome</keyword>
<protein>
    <submittedName>
        <fullName evidence="2">Uncharacterized protein</fullName>
    </submittedName>
</protein>
<sequence length="310" mass="34376">MPRNISLLPSRRGTNTLEASPHIAASVTSTGTTTPLVSAVQSASPVAASSSAVSDLETLATARKLILPASSVARPVSRWLGPFRRRYPQHHIYQGVQYWEKGFSDIQFVVENFVDWREKDIVSALVDDSARYVRELAVLRERLDLEECRDWKRHARTFMVKAQGSSQQAQTEYLQKKLSMISAAAKNSRGSSWFKQRDFVQEYDTLKVAQQDQDRVKDTGLRAYYAPPIHCIDTPKAATFSVAEDLEAIEEDDGAQPDTASAAAGESIEMAILNATAAWVEETANSVTSQSGSFRQRPRGLRRVSSLPNI</sequence>
<proteinExistence type="predicted"/>